<protein>
    <submittedName>
        <fullName evidence="2">Uncharacterized protein</fullName>
    </submittedName>
</protein>
<dbReference type="Proteomes" id="UP000703269">
    <property type="component" value="Unassembled WGS sequence"/>
</dbReference>
<reference evidence="2 3" key="1">
    <citation type="submission" date="2021-08" db="EMBL/GenBank/DDBJ databases">
        <title>Draft Genome Sequence of Phanerochaete sordida strain YK-624.</title>
        <authorList>
            <person name="Mori T."/>
            <person name="Dohra H."/>
            <person name="Suzuki T."/>
            <person name="Kawagishi H."/>
            <person name="Hirai H."/>
        </authorList>
    </citation>
    <scope>NUCLEOTIDE SEQUENCE [LARGE SCALE GENOMIC DNA]</scope>
    <source>
        <strain evidence="2 3">YK-624</strain>
    </source>
</reference>
<dbReference type="EMBL" id="BPQB01000037">
    <property type="protein sequence ID" value="GJE94058.1"/>
    <property type="molecule type" value="Genomic_DNA"/>
</dbReference>
<gene>
    <name evidence="2" type="ORF">PsYK624_102260</name>
</gene>
<keyword evidence="1" id="KW-0472">Membrane</keyword>
<dbReference type="AlphaFoldDB" id="A0A9P3GFN7"/>
<comment type="caution">
    <text evidence="2">The sequence shown here is derived from an EMBL/GenBank/DDBJ whole genome shotgun (WGS) entry which is preliminary data.</text>
</comment>
<keyword evidence="1" id="KW-1133">Transmembrane helix</keyword>
<keyword evidence="1" id="KW-0812">Transmembrane</keyword>
<organism evidence="2 3">
    <name type="scientific">Phanerochaete sordida</name>
    <dbReference type="NCBI Taxonomy" id="48140"/>
    <lineage>
        <taxon>Eukaryota</taxon>
        <taxon>Fungi</taxon>
        <taxon>Dikarya</taxon>
        <taxon>Basidiomycota</taxon>
        <taxon>Agaricomycotina</taxon>
        <taxon>Agaricomycetes</taxon>
        <taxon>Polyporales</taxon>
        <taxon>Phanerochaetaceae</taxon>
        <taxon>Phanerochaete</taxon>
    </lineage>
</organism>
<accession>A0A9P3GFN7</accession>
<feature type="transmembrane region" description="Helical" evidence="1">
    <location>
        <begin position="49"/>
        <end position="67"/>
    </location>
</feature>
<evidence type="ECO:0000313" key="2">
    <source>
        <dbReference type="EMBL" id="GJE94058.1"/>
    </source>
</evidence>
<sequence>MDDPDACEEFFTPNPDIIGIGVRLGFYIQIAVTVVQSRSKDADLTGPRWALGSMAFGLMVAAVVLAVQKQLSFFNAYQVQYLLG</sequence>
<proteinExistence type="predicted"/>
<keyword evidence="3" id="KW-1185">Reference proteome</keyword>
<evidence type="ECO:0000313" key="3">
    <source>
        <dbReference type="Proteomes" id="UP000703269"/>
    </source>
</evidence>
<name>A0A9P3GFN7_9APHY</name>
<evidence type="ECO:0000256" key="1">
    <source>
        <dbReference type="SAM" id="Phobius"/>
    </source>
</evidence>